<dbReference type="RefSeq" id="WP_133342238.1">
    <property type="nucleotide sequence ID" value="NZ_SMZO01000012.1"/>
</dbReference>
<comment type="subcellular location">
    <subcellularLocation>
        <location evidence="1">Cell outer membrane</location>
    </subcellularLocation>
</comment>
<feature type="region of interest" description="Disordered" evidence="5">
    <location>
        <begin position="300"/>
        <end position="320"/>
    </location>
</feature>
<comment type="caution">
    <text evidence="8">The sequence shown here is derived from an EMBL/GenBank/DDBJ whole genome shotgun (WGS) entry which is preliminary data.</text>
</comment>
<evidence type="ECO:0000256" key="3">
    <source>
        <dbReference type="ARBA" id="ARBA00023237"/>
    </source>
</evidence>
<dbReference type="PRINTS" id="PR01021">
    <property type="entry name" value="OMPADOMAIN"/>
</dbReference>
<gene>
    <name evidence="8" type="ORF">E2L05_07135</name>
</gene>
<evidence type="ECO:0000259" key="7">
    <source>
        <dbReference type="PROSITE" id="PS51123"/>
    </source>
</evidence>
<dbReference type="InterPro" id="IPR036737">
    <property type="entry name" value="OmpA-like_sf"/>
</dbReference>
<feature type="region of interest" description="Disordered" evidence="5">
    <location>
        <begin position="163"/>
        <end position="187"/>
    </location>
</feature>
<reference evidence="8 9" key="1">
    <citation type="submission" date="2019-03" db="EMBL/GenBank/DDBJ databases">
        <title>Rhodobacteraceae bacterium SM1902, a new member of the family Rhodobacteraceae isolated from Yantai.</title>
        <authorList>
            <person name="Sun Y."/>
        </authorList>
    </citation>
    <scope>NUCLEOTIDE SEQUENCE [LARGE SCALE GENOMIC DNA]</scope>
    <source>
        <strain evidence="8 9">SM1902</strain>
    </source>
</reference>
<dbReference type="CDD" id="cd07185">
    <property type="entry name" value="OmpA_C-like"/>
    <property type="match status" value="1"/>
</dbReference>
<evidence type="ECO:0000256" key="6">
    <source>
        <dbReference type="SAM" id="SignalP"/>
    </source>
</evidence>
<evidence type="ECO:0000256" key="1">
    <source>
        <dbReference type="ARBA" id="ARBA00004442"/>
    </source>
</evidence>
<dbReference type="GO" id="GO:0009279">
    <property type="term" value="C:cell outer membrane"/>
    <property type="evidence" value="ECO:0007669"/>
    <property type="project" value="UniProtKB-SubCell"/>
</dbReference>
<proteinExistence type="predicted"/>
<keyword evidence="3" id="KW-0998">Cell outer membrane</keyword>
<protein>
    <submittedName>
        <fullName evidence="8">OmpA family protein</fullName>
    </submittedName>
</protein>
<keyword evidence="6" id="KW-0732">Signal</keyword>
<dbReference type="OrthoDB" id="9792021at2"/>
<keyword evidence="9" id="KW-1185">Reference proteome</keyword>
<evidence type="ECO:0000313" key="8">
    <source>
        <dbReference type="EMBL" id="TDL89218.1"/>
    </source>
</evidence>
<dbReference type="PANTHER" id="PTHR30329">
    <property type="entry name" value="STATOR ELEMENT OF FLAGELLAR MOTOR COMPLEX"/>
    <property type="match status" value="1"/>
</dbReference>
<dbReference type="AlphaFoldDB" id="A0A4R6B1V2"/>
<evidence type="ECO:0000313" key="9">
    <source>
        <dbReference type="Proteomes" id="UP000294562"/>
    </source>
</evidence>
<feature type="chain" id="PRO_5020414958" evidence="6">
    <location>
        <begin position="20"/>
        <end position="320"/>
    </location>
</feature>
<dbReference type="SUPFAM" id="SSF103088">
    <property type="entry name" value="OmpA-like"/>
    <property type="match status" value="1"/>
</dbReference>
<dbReference type="EMBL" id="SMZO01000012">
    <property type="protein sequence ID" value="TDL89218.1"/>
    <property type="molecule type" value="Genomic_DNA"/>
</dbReference>
<dbReference type="InterPro" id="IPR006665">
    <property type="entry name" value="OmpA-like"/>
</dbReference>
<feature type="compositionally biased region" description="Basic and acidic residues" evidence="5">
    <location>
        <begin position="302"/>
        <end position="312"/>
    </location>
</feature>
<keyword evidence="2 4" id="KW-0472">Membrane</keyword>
<dbReference type="PANTHER" id="PTHR30329:SF21">
    <property type="entry name" value="LIPOPROTEIN YIAD-RELATED"/>
    <property type="match status" value="1"/>
</dbReference>
<dbReference type="InterPro" id="IPR006664">
    <property type="entry name" value="OMP_bac"/>
</dbReference>
<evidence type="ECO:0000256" key="2">
    <source>
        <dbReference type="ARBA" id="ARBA00023136"/>
    </source>
</evidence>
<name>A0A4R6B1V2_9RHOB</name>
<dbReference type="Gene3D" id="3.30.1330.60">
    <property type="entry name" value="OmpA-like domain"/>
    <property type="match status" value="1"/>
</dbReference>
<dbReference type="Pfam" id="PF00691">
    <property type="entry name" value="OmpA"/>
    <property type="match status" value="1"/>
</dbReference>
<accession>A0A4R6B1V2</accession>
<evidence type="ECO:0000256" key="5">
    <source>
        <dbReference type="SAM" id="MobiDB-lite"/>
    </source>
</evidence>
<feature type="domain" description="OmpA-like" evidence="7">
    <location>
        <begin position="202"/>
        <end position="319"/>
    </location>
</feature>
<sequence>MIRIAAAYLLTALALPAAAFVPQAPNGAAITAQKTDPVSSHGIAVGPAPVLSSPPWLRMEGVQDRTAWHSGTHPAAALMVDLVAQLEAAGFDAVFDCAMAACGGFDFRIALPLLDMPDMFVSLGGFEYRAFKRAAPPALASVLTSQTPAGAYAQLSVITPPKPQNVPPSPVASEAAPTALSDTASVPPGTPTRLATSIVEEIETEGRVVLPDLAFASGAAALSGPPPAALADLAAWLAADAARRIALVGHTDWTGAPSANTSLSRARAQTVADALVAAGAVSSQITVAGAGPFAPIAENDTEAGRAKNRRVEAVALPPAR</sequence>
<dbReference type="PROSITE" id="PS51123">
    <property type="entry name" value="OMPA_2"/>
    <property type="match status" value="1"/>
</dbReference>
<dbReference type="Proteomes" id="UP000294562">
    <property type="component" value="Unassembled WGS sequence"/>
</dbReference>
<feature type="signal peptide" evidence="6">
    <location>
        <begin position="1"/>
        <end position="19"/>
    </location>
</feature>
<organism evidence="8 9">
    <name type="scientific">Meridianimarinicoccus aquatilis</name>
    <dbReference type="NCBI Taxonomy" id="2552766"/>
    <lineage>
        <taxon>Bacteria</taxon>
        <taxon>Pseudomonadati</taxon>
        <taxon>Pseudomonadota</taxon>
        <taxon>Alphaproteobacteria</taxon>
        <taxon>Rhodobacterales</taxon>
        <taxon>Paracoccaceae</taxon>
        <taxon>Meridianimarinicoccus</taxon>
    </lineage>
</organism>
<evidence type="ECO:0000256" key="4">
    <source>
        <dbReference type="PROSITE-ProRule" id="PRU00473"/>
    </source>
</evidence>
<dbReference type="InterPro" id="IPR050330">
    <property type="entry name" value="Bact_OuterMem_StrucFunc"/>
</dbReference>